<dbReference type="EMBL" id="CAJQYY010000029">
    <property type="protein sequence ID" value="CAG4917274.1"/>
    <property type="molecule type" value="Genomic_DNA"/>
</dbReference>
<dbReference type="Proteomes" id="UP000789752">
    <property type="component" value="Unassembled WGS sequence"/>
</dbReference>
<proteinExistence type="predicted"/>
<dbReference type="RefSeq" id="WP_228982213.1">
    <property type="nucleotide sequence ID" value="NZ_CAJQYY010000029.1"/>
</dbReference>
<evidence type="ECO:0000313" key="1">
    <source>
        <dbReference type="EMBL" id="CAG4917274.1"/>
    </source>
</evidence>
<reference evidence="1 2" key="1">
    <citation type="submission" date="2021-04" db="EMBL/GenBank/DDBJ databases">
        <authorList>
            <person name="Vanwijnsberghe S."/>
        </authorList>
    </citation>
    <scope>NUCLEOTIDE SEQUENCE [LARGE SCALE GENOMIC DNA]</scope>
    <source>
        <strain evidence="1 2">LMG 32171</strain>
    </source>
</reference>
<organism evidence="1 2">
    <name type="scientific">Paraburkholderia gardini</name>
    <dbReference type="NCBI Taxonomy" id="2823469"/>
    <lineage>
        <taxon>Bacteria</taxon>
        <taxon>Pseudomonadati</taxon>
        <taxon>Pseudomonadota</taxon>
        <taxon>Betaproteobacteria</taxon>
        <taxon>Burkholderiales</taxon>
        <taxon>Burkholderiaceae</taxon>
        <taxon>Paraburkholderia</taxon>
    </lineage>
</organism>
<accession>A0ABM8U8X6</accession>
<sequence length="45" mass="4952">MSNATTATATLGTSWFARLRALAVEAWNLHLQTCAIIAESHRRPL</sequence>
<name>A0ABM8U8X6_9BURK</name>
<comment type="caution">
    <text evidence="1">The sequence shown here is derived from an EMBL/GenBank/DDBJ whole genome shotgun (WGS) entry which is preliminary data.</text>
</comment>
<protein>
    <submittedName>
        <fullName evidence="1">Uncharacterized protein</fullName>
    </submittedName>
</protein>
<keyword evidence="2" id="KW-1185">Reference proteome</keyword>
<gene>
    <name evidence="1" type="ORF">R54767_04389</name>
</gene>
<evidence type="ECO:0000313" key="2">
    <source>
        <dbReference type="Proteomes" id="UP000789752"/>
    </source>
</evidence>